<dbReference type="PANTHER" id="PTHR37302:SF3">
    <property type="entry name" value="DAMAGE-INDUCIBLE PROTEIN DINB"/>
    <property type="match status" value="1"/>
</dbReference>
<reference evidence="4 5" key="2">
    <citation type="submission" date="2019-09" db="EMBL/GenBank/DDBJ databases">
        <authorList>
            <person name="Jin C."/>
        </authorList>
    </citation>
    <scope>NUCLEOTIDE SEQUENCE [LARGE SCALE GENOMIC DNA]</scope>
    <source>
        <strain evidence="4 5">BN140078</strain>
    </source>
</reference>
<comment type="similarity">
    <text evidence="1">Belongs to the DinB family.</text>
</comment>
<comment type="caution">
    <text evidence="4">The sequence shown here is derived from an EMBL/GenBank/DDBJ whole genome shotgun (WGS) entry which is preliminary data.</text>
</comment>
<dbReference type="PANTHER" id="PTHR37302">
    <property type="entry name" value="SLR1116 PROTEIN"/>
    <property type="match status" value="1"/>
</dbReference>
<evidence type="ECO:0000256" key="2">
    <source>
        <dbReference type="ARBA" id="ARBA00022723"/>
    </source>
</evidence>
<dbReference type="Proteomes" id="UP000324611">
    <property type="component" value="Unassembled WGS sequence"/>
</dbReference>
<keyword evidence="5" id="KW-1185">Reference proteome</keyword>
<evidence type="ECO:0000313" key="4">
    <source>
        <dbReference type="EMBL" id="KAA2243131.1"/>
    </source>
</evidence>
<evidence type="ECO:0000313" key="5">
    <source>
        <dbReference type="Proteomes" id="UP000324611"/>
    </source>
</evidence>
<dbReference type="GO" id="GO:0046872">
    <property type="term" value="F:metal ion binding"/>
    <property type="evidence" value="ECO:0007669"/>
    <property type="project" value="UniProtKB-KW"/>
</dbReference>
<evidence type="ECO:0000256" key="1">
    <source>
        <dbReference type="ARBA" id="ARBA00008635"/>
    </source>
</evidence>
<dbReference type="RefSeq" id="WP_149838006.1">
    <property type="nucleotide sequence ID" value="NZ_VUOC01000002.1"/>
</dbReference>
<organism evidence="4 5">
    <name type="scientific">Chitinophaga agrisoli</name>
    <dbReference type="NCBI Taxonomy" id="2607653"/>
    <lineage>
        <taxon>Bacteria</taxon>
        <taxon>Pseudomonadati</taxon>
        <taxon>Bacteroidota</taxon>
        <taxon>Chitinophagia</taxon>
        <taxon>Chitinophagales</taxon>
        <taxon>Chitinophagaceae</taxon>
        <taxon>Chitinophaga</taxon>
    </lineage>
</organism>
<evidence type="ECO:0000256" key="3">
    <source>
        <dbReference type="PIRSR" id="PIRSR607837-1"/>
    </source>
</evidence>
<feature type="binding site" evidence="3">
    <location>
        <position position="47"/>
    </location>
    <ligand>
        <name>a divalent metal cation</name>
        <dbReference type="ChEBI" id="CHEBI:60240"/>
    </ligand>
</feature>
<dbReference type="Gene3D" id="1.20.120.450">
    <property type="entry name" value="dinb family like domain"/>
    <property type="match status" value="1"/>
</dbReference>
<accession>A0A5B2VV52</accession>
<sequence>MILQQQYMMVQYSREIVLDFIETTMGKDINTPVPVYNNKTICELLEHNASCYFYWLSYFGLHQPAERLTNEKLTTIPQIRRLYGRVNELVAAFLEKYGEDLDTPITPVPEDWGPGTATPLQAFTQVLTHECHHKGQIVWMCRILGYAPPDTDVRRSFPYEV</sequence>
<gene>
    <name evidence="4" type="ORF">F0L74_11490</name>
</gene>
<name>A0A5B2VV52_9BACT</name>
<dbReference type="InterPro" id="IPR007837">
    <property type="entry name" value="DinB"/>
</dbReference>
<feature type="binding site" evidence="3">
    <location>
        <position position="129"/>
    </location>
    <ligand>
        <name>a divalent metal cation</name>
        <dbReference type="ChEBI" id="CHEBI:60240"/>
    </ligand>
</feature>
<dbReference type="SUPFAM" id="SSF109854">
    <property type="entry name" value="DinB/YfiT-like putative metalloenzymes"/>
    <property type="match status" value="1"/>
</dbReference>
<reference evidence="4 5" key="1">
    <citation type="submission" date="2019-09" db="EMBL/GenBank/DDBJ databases">
        <title>Chitinophaga ginsengihumi sp. nov., isolated from soil of ginseng rhizosphere.</title>
        <authorList>
            <person name="Lee J."/>
        </authorList>
    </citation>
    <scope>NUCLEOTIDE SEQUENCE [LARGE SCALE GENOMIC DNA]</scope>
    <source>
        <strain evidence="4 5">BN140078</strain>
    </source>
</reference>
<evidence type="ECO:0008006" key="6">
    <source>
        <dbReference type="Google" id="ProtNLM"/>
    </source>
</evidence>
<dbReference type="EMBL" id="VUOC01000002">
    <property type="protein sequence ID" value="KAA2243131.1"/>
    <property type="molecule type" value="Genomic_DNA"/>
</dbReference>
<feature type="binding site" evidence="3">
    <location>
        <position position="133"/>
    </location>
    <ligand>
        <name>a divalent metal cation</name>
        <dbReference type="ChEBI" id="CHEBI:60240"/>
    </ligand>
</feature>
<protein>
    <recommendedName>
        <fullName evidence="6">Damage-inducible protein DinB</fullName>
    </recommendedName>
</protein>
<dbReference type="AlphaFoldDB" id="A0A5B2VV52"/>
<dbReference type="Pfam" id="PF05163">
    <property type="entry name" value="DinB"/>
    <property type="match status" value="1"/>
</dbReference>
<proteinExistence type="inferred from homology"/>
<keyword evidence="2 3" id="KW-0479">Metal-binding</keyword>
<dbReference type="InterPro" id="IPR034660">
    <property type="entry name" value="DinB/YfiT-like"/>
</dbReference>